<reference evidence="12" key="1">
    <citation type="submission" date="2023-02" db="EMBL/GenBank/DDBJ databases">
        <title>Identification and recombinant expression of a fungal hydrolase from Papiliotrema laurentii that hydrolyzes apple cutin and clears colloidal polyester polyurethane.</title>
        <authorList>
            <consortium name="DOE Joint Genome Institute"/>
            <person name="Roman V.A."/>
            <person name="Bojanowski C."/>
            <person name="Crable B.R."/>
            <person name="Wagner D.N."/>
            <person name="Hung C.S."/>
            <person name="Nadeau L.J."/>
            <person name="Schratz L."/>
            <person name="Haridas S."/>
            <person name="Pangilinan J."/>
            <person name="Lipzen A."/>
            <person name="Na H."/>
            <person name="Yan M."/>
            <person name="Ng V."/>
            <person name="Grigoriev I.V."/>
            <person name="Spatafora J.W."/>
            <person name="Barlow D."/>
            <person name="Biffinger J."/>
            <person name="Kelley-Loughnane N."/>
            <person name="Varaljay V.A."/>
            <person name="Crookes-Goodson W.J."/>
        </authorList>
    </citation>
    <scope>NUCLEOTIDE SEQUENCE</scope>
    <source>
        <strain evidence="12">5307AH</strain>
    </source>
</reference>
<dbReference type="Gene3D" id="1.20.5.1940">
    <property type="match status" value="1"/>
</dbReference>
<dbReference type="GO" id="GO:0010008">
    <property type="term" value="C:endosome membrane"/>
    <property type="evidence" value="ECO:0007669"/>
    <property type="project" value="UniProtKB-SubCell"/>
</dbReference>
<feature type="compositionally biased region" description="Basic and acidic residues" evidence="9">
    <location>
        <begin position="660"/>
        <end position="674"/>
    </location>
</feature>
<dbReference type="PANTHER" id="PTHR46275">
    <property type="entry name" value="HEPATOCYTE GROWTH FACTOR-REGULATED TYROSINE KINASE SUBSTRATE"/>
    <property type="match status" value="1"/>
</dbReference>
<dbReference type="PROSITE" id="PS50179">
    <property type="entry name" value="VHS"/>
    <property type="match status" value="1"/>
</dbReference>
<feature type="domain" description="VHS" evidence="11">
    <location>
        <begin position="24"/>
        <end position="153"/>
    </location>
</feature>
<dbReference type="GO" id="GO:0008270">
    <property type="term" value="F:zinc ion binding"/>
    <property type="evidence" value="ECO:0007669"/>
    <property type="project" value="UniProtKB-KW"/>
</dbReference>
<dbReference type="Pfam" id="PF02809">
    <property type="entry name" value="UIM"/>
    <property type="match status" value="2"/>
</dbReference>
<feature type="region of interest" description="Disordered" evidence="9">
    <location>
        <begin position="446"/>
        <end position="674"/>
    </location>
</feature>
<feature type="compositionally biased region" description="Low complexity" evidence="9">
    <location>
        <begin position="540"/>
        <end position="552"/>
    </location>
</feature>
<proteinExistence type="inferred from homology"/>
<dbReference type="InterPro" id="IPR002014">
    <property type="entry name" value="VHS_dom"/>
</dbReference>
<keyword evidence="7" id="KW-0862">Zinc</keyword>
<evidence type="ECO:0000256" key="4">
    <source>
        <dbReference type="ARBA" id="ARBA00022723"/>
    </source>
</evidence>
<dbReference type="InterPro" id="IPR008942">
    <property type="entry name" value="ENTH_VHS"/>
</dbReference>
<dbReference type="AlphaFoldDB" id="A0AAD9L8K8"/>
<dbReference type="Pfam" id="PF01363">
    <property type="entry name" value="FYVE"/>
    <property type="match status" value="1"/>
</dbReference>
<protein>
    <recommendedName>
        <fullName evidence="3">Vacuolar protein sorting-associated protein 27</fullName>
    </recommendedName>
</protein>
<evidence type="ECO:0000256" key="3">
    <source>
        <dbReference type="ARBA" id="ARBA00017753"/>
    </source>
</evidence>
<comment type="subcellular location">
    <subcellularLocation>
        <location evidence="1">Endosome membrane</location>
        <topology evidence="1">Peripheral membrane protein</topology>
        <orientation evidence="1">Cytoplasmic side</orientation>
    </subcellularLocation>
</comment>
<dbReference type="InterPro" id="IPR000306">
    <property type="entry name" value="Znf_FYVE"/>
</dbReference>
<dbReference type="Proteomes" id="UP001182556">
    <property type="component" value="Unassembled WGS sequence"/>
</dbReference>
<keyword evidence="13" id="KW-1185">Reference proteome</keyword>
<dbReference type="InterPro" id="IPR003903">
    <property type="entry name" value="UIM_dom"/>
</dbReference>
<keyword evidence="6 8" id="KW-0863">Zinc-finger</keyword>
<keyword evidence="5" id="KW-0967">Endosome</keyword>
<evidence type="ECO:0000256" key="8">
    <source>
        <dbReference type="PROSITE-ProRule" id="PRU00091"/>
    </source>
</evidence>
<dbReference type="GO" id="GO:0043130">
    <property type="term" value="F:ubiquitin binding"/>
    <property type="evidence" value="ECO:0007669"/>
    <property type="project" value="InterPro"/>
</dbReference>
<feature type="compositionally biased region" description="Polar residues" evidence="9">
    <location>
        <begin position="514"/>
        <end position="539"/>
    </location>
</feature>
<dbReference type="CDD" id="cd16979">
    <property type="entry name" value="VHS_Vps27"/>
    <property type="match status" value="1"/>
</dbReference>
<dbReference type="InterPro" id="IPR017073">
    <property type="entry name" value="HGS/VPS27"/>
</dbReference>
<organism evidence="12 13">
    <name type="scientific">Papiliotrema laurentii</name>
    <name type="common">Cryptococcus laurentii</name>
    <dbReference type="NCBI Taxonomy" id="5418"/>
    <lineage>
        <taxon>Eukaryota</taxon>
        <taxon>Fungi</taxon>
        <taxon>Dikarya</taxon>
        <taxon>Basidiomycota</taxon>
        <taxon>Agaricomycotina</taxon>
        <taxon>Tremellomycetes</taxon>
        <taxon>Tremellales</taxon>
        <taxon>Rhynchogastremaceae</taxon>
        <taxon>Papiliotrema</taxon>
    </lineage>
</organism>
<dbReference type="GO" id="GO:0007034">
    <property type="term" value="P:vacuolar transport"/>
    <property type="evidence" value="ECO:0007669"/>
    <property type="project" value="UniProtKB-ARBA"/>
</dbReference>
<comment type="caution">
    <text evidence="12">The sequence shown here is derived from an EMBL/GenBank/DDBJ whole genome shotgun (WGS) entry which is preliminary data.</text>
</comment>
<dbReference type="InterPro" id="IPR013083">
    <property type="entry name" value="Znf_RING/FYVE/PHD"/>
</dbReference>
<evidence type="ECO:0000256" key="7">
    <source>
        <dbReference type="ARBA" id="ARBA00022833"/>
    </source>
</evidence>
<dbReference type="SMART" id="SM00726">
    <property type="entry name" value="UIM"/>
    <property type="match status" value="2"/>
</dbReference>
<dbReference type="Gene3D" id="3.30.40.10">
    <property type="entry name" value="Zinc/RING finger domain, C3HC4 (zinc finger)"/>
    <property type="match status" value="1"/>
</dbReference>
<dbReference type="InterPro" id="IPR011011">
    <property type="entry name" value="Znf_FYVE_PHD"/>
</dbReference>
<feature type="region of interest" description="Disordered" evidence="9">
    <location>
        <begin position="230"/>
        <end position="254"/>
    </location>
</feature>
<dbReference type="EMBL" id="JAODAN010000001">
    <property type="protein sequence ID" value="KAK1927083.1"/>
    <property type="molecule type" value="Genomic_DNA"/>
</dbReference>
<dbReference type="Pfam" id="PF00790">
    <property type="entry name" value="VHS"/>
    <property type="match status" value="1"/>
</dbReference>
<evidence type="ECO:0000256" key="5">
    <source>
        <dbReference type="ARBA" id="ARBA00022753"/>
    </source>
</evidence>
<feature type="domain" description="FYVE-type" evidence="10">
    <location>
        <begin position="172"/>
        <end position="232"/>
    </location>
</feature>
<accession>A0AAD9L8K8</accession>
<sequence length="674" mass="73276">MSWIWGTATNPQYEELVEKACSPLNLPYPQSEDMATNLEITDLIRSKAVQPKLAMQSLKKRVASKNGRVQMYALGLVDTCIKNGGDHFLAEIASKEFVDEMSGLIKSSATGAEVKQMALRLFQSWAIAFKSKPELSFFVDVYNELKNSGVQFPPPPSETSSHLLTTTTAPAWVDSDTCMRCRAAFTFTNRKHHCRNCGLVFDQACSSKTMPLPRYGIMEEVRVCEGCWTKSGKGKSQVPAGPPPAVPGRTPRSRQDLDADLQRAIELSLAEAQPGGSGFVGSEPPLRKAGANTVEDDDEELRLAIEASLKDMERARPSAPAGSDDVEYKPLPTFDLSARESETILTFSNTMDQMAAYGERDLRRFPYAHVLAEQAYALGGKLQRNAEEKTTKQQMLAEMQSKLSQAVSMYGQILDEQQQRQYAQHQQYAAQPAYAYNPYMNGHASPYPTYIPPQHAPIPQSQPQPTAAPSLYPAMPDFAAQPVSNPYQPAVAPHAFSPAPSQPYPQQSQPNPWAPSQPSEATYQPSQAAHSPSQPQRQGSMSYASPAPMEASAPPPVDLASHPSSSPTRSISNLPIQPSAPARSASYASASPIATASAPLATSPQASVPIHQPYAQATPQQPQYSAPPQQPEAQHVYSANSFPQAPAAVFPDAPSAEPQGLEKQEREEALLIEL</sequence>
<dbReference type="PANTHER" id="PTHR46275:SF1">
    <property type="entry name" value="HEPATOCYTE GROWTH FACTOR-REGULATED TYROSINE KINASE SUBSTRATE"/>
    <property type="match status" value="1"/>
</dbReference>
<dbReference type="SMART" id="SM00288">
    <property type="entry name" value="VHS"/>
    <property type="match status" value="1"/>
</dbReference>
<dbReference type="GO" id="GO:0032456">
    <property type="term" value="P:endocytic recycling"/>
    <property type="evidence" value="ECO:0007669"/>
    <property type="project" value="TreeGrafter"/>
</dbReference>
<feature type="compositionally biased region" description="Low complexity" evidence="9">
    <location>
        <begin position="561"/>
        <end position="634"/>
    </location>
</feature>
<evidence type="ECO:0000259" key="10">
    <source>
        <dbReference type="PROSITE" id="PS50178"/>
    </source>
</evidence>
<feature type="region of interest" description="Disordered" evidence="9">
    <location>
        <begin position="272"/>
        <end position="295"/>
    </location>
</feature>
<dbReference type="SMART" id="SM00064">
    <property type="entry name" value="FYVE"/>
    <property type="match status" value="1"/>
</dbReference>
<dbReference type="InterPro" id="IPR017455">
    <property type="entry name" value="Znf_FYVE-rel"/>
</dbReference>
<dbReference type="GO" id="GO:0035091">
    <property type="term" value="F:phosphatidylinositol binding"/>
    <property type="evidence" value="ECO:0007669"/>
    <property type="project" value="InterPro"/>
</dbReference>
<evidence type="ECO:0000259" key="11">
    <source>
        <dbReference type="PROSITE" id="PS50179"/>
    </source>
</evidence>
<dbReference type="Gene3D" id="1.25.40.90">
    <property type="match status" value="1"/>
</dbReference>
<feature type="compositionally biased region" description="Pro residues" evidence="9">
    <location>
        <begin position="449"/>
        <end position="462"/>
    </location>
</feature>
<dbReference type="PROSITE" id="PS50330">
    <property type="entry name" value="UIM"/>
    <property type="match status" value="2"/>
</dbReference>
<dbReference type="SUPFAM" id="SSF48464">
    <property type="entry name" value="ENTH/VHS domain"/>
    <property type="match status" value="1"/>
</dbReference>
<gene>
    <name evidence="12" type="ORF">DB88DRAFT_533845</name>
</gene>
<dbReference type="GO" id="GO:0031623">
    <property type="term" value="P:receptor internalization"/>
    <property type="evidence" value="ECO:0007669"/>
    <property type="project" value="TreeGrafter"/>
</dbReference>
<evidence type="ECO:0000313" key="12">
    <source>
        <dbReference type="EMBL" id="KAK1927083.1"/>
    </source>
</evidence>
<dbReference type="GO" id="GO:0005769">
    <property type="term" value="C:early endosome"/>
    <property type="evidence" value="ECO:0007669"/>
    <property type="project" value="TreeGrafter"/>
</dbReference>
<evidence type="ECO:0000256" key="2">
    <source>
        <dbReference type="ARBA" id="ARBA00008597"/>
    </source>
</evidence>
<evidence type="ECO:0000256" key="1">
    <source>
        <dbReference type="ARBA" id="ARBA00004125"/>
    </source>
</evidence>
<evidence type="ECO:0000256" key="9">
    <source>
        <dbReference type="SAM" id="MobiDB-lite"/>
    </source>
</evidence>
<evidence type="ECO:0000256" key="6">
    <source>
        <dbReference type="ARBA" id="ARBA00022771"/>
    </source>
</evidence>
<comment type="similarity">
    <text evidence="2">Belongs to the VPS27 family.</text>
</comment>
<dbReference type="Gene3D" id="6.10.140.100">
    <property type="match status" value="1"/>
</dbReference>
<evidence type="ECO:0000313" key="13">
    <source>
        <dbReference type="Proteomes" id="UP001182556"/>
    </source>
</evidence>
<dbReference type="SUPFAM" id="SSF57903">
    <property type="entry name" value="FYVE/PHD zinc finger"/>
    <property type="match status" value="1"/>
</dbReference>
<keyword evidence="4" id="KW-0479">Metal-binding</keyword>
<name>A0AAD9L8K8_PAPLA</name>
<dbReference type="PROSITE" id="PS50178">
    <property type="entry name" value="ZF_FYVE"/>
    <property type="match status" value="1"/>
</dbReference>